<dbReference type="CDD" id="cd03221">
    <property type="entry name" value="ABCF_EF-3"/>
    <property type="match status" value="2"/>
</dbReference>
<dbReference type="FunFam" id="3.40.50.300:FF:001320">
    <property type="entry name" value="Heme ABC transporter ATP-binding protein"/>
    <property type="match status" value="1"/>
</dbReference>
<evidence type="ECO:0000256" key="2">
    <source>
        <dbReference type="ARBA" id="ARBA00022741"/>
    </source>
</evidence>
<dbReference type="PROSITE" id="PS50893">
    <property type="entry name" value="ABC_TRANSPORTER_2"/>
    <property type="match status" value="2"/>
</dbReference>
<dbReference type="InterPro" id="IPR003593">
    <property type="entry name" value="AAA+_ATPase"/>
</dbReference>
<feature type="region of interest" description="Disordered" evidence="4">
    <location>
        <begin position="255"/>
        <end position="274"/>
    </location>
</feature>
<sequence length="534" mass="60132">MSIIVSDISYHYFNRPTLFESVSFSVSPGGKVSLIGNNGTGKSTLLKMLAGELTPSSGNIRVSASPYYIPQQIDFKEQTLAETLGVSEKIKALQAIYGGSVDQGHYDTLNDDWDIEDRCRVALTHWGLLNLPIDLPILQLSGGEKTKVLLAGLTVHNPDVVLLDEPTNHLDYAARKKLYEYISQTKATVIIVSHDITLLNLLEETFELTPKGIKLYGGNYDFYWSQKETENRALEQQIDAGQTALRIARKRAQEIRERQERRASHGERSKQKGGLARIVLNARRNLSENSSAKLKEKHSGIINDTQQRLSALKGKQQRNSELKINFEDAKLHDGKVLIAAENLNFGYTENKYLWPSPLDTEVRSGERIHILGDNGSGKTTLIKLLLGELSPTQGHVSRTDFSYIYLDQEYARVNKKLTVLELAEQHNENNLSDHEIKLRLNRALFPQETWDKNCQALSGGERMRLYLCCLMISNHFPDIFILDEPTNNLDVSSLSILAHTIKKYRGTVLVISHDAYFINEIGVTKSIQLGTKQK</sequence>
<dbReference type="PROSITE" id="PS00211">
    <property type="entry name" value="ABC_TRANSPORTER_1"/>
    <property type="match status" value="1"/>
</dbReference>
<keyword evidence="2" id="KW-0547">Nucleotide-binding</keyword>
<dbReference type="GO" id="GO:0016887">
    <property type="term" value="F:ATP hydrolysis activity"/>
    <property type="evidence" value="ECO:0007669"/>
    <property type="project" value="InterPro"/>
</dbReference>
<gene>
    <name evidence="6" type="primary">ybiT_19</name>
    <name evidence="6" type="ORF">SDC9_60125</name>
</gene>
<feature type="domain" description="ABC transporter" evidence="5">
    <location>
        <begin position="338"/>
        <end position="529"/>
    </location>
</feature>
<dbReference type="AlphaFoldDB" id="A0A644XC20"/>
<dbReference type="InterPro" id="IPR027417">
    <property type="entry name" value="P-loop_NTPase"/>
</dbReference>
<proteinExistence type="predicted"/>
<feature type="domain" description="ABC transporter" evidence="5">
    <location>
        <begin position="3"/>
        <end position="236"/>
    </location>
</feature>
<comment type="caution">
    <text evidence="6">The sequence shown here is derived from an EMBL/GenBank/DDBJ whole genome shotgun (WGS) entry which is preliminary data.</text>
</comment>
<dbReference type="Pfam" id="PF00005">
    <property type="entry name" value="ABC_tran"/>
    <property type="match status" value="2"/>
</dbReference>
<dbReference type="Gene3D" id="3.40.50.300">
    <property type="entry name" value="P-loop containing nucleotide triphosphate hydrolases"/>
    <property type="match status" value="2"/>
</dbReference>
<feature type="compositionally biased region" description="Basic and acidic residues" evidence="4">
    <location>
        <begin position="255"/>
        <end position="270"/>
    </location>
</feature>
<evidence type="ECO:0000256" key="1">
    <source>
        <dbReference type="ARBA" id="ARBA00022737"/>
    </source>
</evidence>
<dbReference type="GO" id="GO:0005524">
    <property type="term" value="F:ATP binding"/>
    <property type="evidence" value="ECO:0007669"/>
    <property type="project" value="UniProtKB-KW"/>
</dbReference>
<dbReference type="InterPro" id="IPR003439">
    <property type="entry name" value="ABC_transporter-like_ATP-bd"/>
</dbReference>
<dbReference type="SUPFAM" id="SSF52540">
    <property type="entry name" value="P-loop containing nucleoside triphosphate hydrolases"/>
    <property type="match status" value="2"/>
</dbReference>
<organism evidence="6">
    <name type="scientific">bioreactor metagenome</name>
    <dbReference type="NCBI Taxonomy" id="1076179"/>
    <lineage>
        <taxon>unclassified sequences</taxon>
        <taxon>metagenomes</taxon>
        <taxon>ecological metagenomes</taxon>
    </lineage>
</organism>
<evidence type="ECO:0000256" key="4">
    <source>
        <dbReference type="SAM" id="MobiDB-lite"/>
    </source>
</evidence>
<protein>
    <submittedName>
        <fullName evidence="6">Putative ABC transporter ATP-binding protein YbiT</fullName>
    </submittedName>
</protein>
<dbReference type="PANTHER" id="PTHR19211">
    <property type="entry name" value="ATP-BINDING TRANSPORT PROTEIN-RELATED"/>
    <property type="match status" value="1"/>
</dbReference>
<dbReference type="InterPro" id="IPR017871">
    <property type="entry name" value="ABC_transporter-like_CS"/>
</dbReference>
<keyword evidence="1" id="KW-0677">Repeat</keyword>
<evidence type="ECO:0000259" key="5">
    <source>
        <dbReference type="PROSITE" id="PS50893"/>
    </source>
</evidence>
<dbReference type="PANTHER" id="PTHR19211:SF6">
    <property type="entry name" value="BLL7188 PROTEIN"/>
    <property type="match status" value="1"/>
</dbReference>
<accession>A0A644XC20</accession>
<evidence type="ECO:0000256" key="3">
    <source>
        <dbReference type="ARBA" id="ARBA00022840"/>
    </source>
</evidence>
<evidence type="ECO:0000313" key="6">
    <source>
        <dbReference type="EMBL" id="MPM13766.1"/>
    </source>
</evidence>
<keyword evidence="3 6" id="KW-0067">ATP-binding</keyword>
<dbReference type="EMBL" id="VSSQ01002169">
    <property type="protein sequence ID" value="MPM13766.1"/>
    <property type="molecule type" value="Genomic_DNA"/>
</dbReference>
<dbReference type="InterPro" id="IPR050611">
    <property type="entry name" value="ABCF"/>
</dbReference>
<dbReference type="SMART" id="SM00382">
    <property type="entry name" value="AAA"/>
    <property type="match status" value="2"/>
</dbReference>
<reference evidence="6" key="1">
    <citation type="submission" date="2019-08" db="EMBL/GenBank/DDBJ databases">
        <authorList>
            <person name="Kucharzyk K."/>
            <person name="Murdoch R.W."/>
            <person name="Higgins S."/>
            <person name="Loffler F."/>
        </authorList>
    </citation>
    <scope>NUCLEOTIDE SEQUENCE</scope>
</reference>
<name>A0A644XC20_9ZZZZ</name>